<evidence type="ECO:0000313" key="2">
    <source>
        <dbReference type="Proteomes" id="UP000502823"/>
    </source>
</evidence>
<accession>A0A6L2PSG3</accession>
<dbReference type="PANTHER" id="PTHR20988:SF2">
    <property type="entry name" value="TRANSMEMBRANE PROTEIN 183A-RELATED"/>
    <property type="match status" value="1"/>
</dbReference>
<dbReference type="EMBL" id="BLKM01000529">
    <property type="protein sequence ID" value="GFG35124.1"/>
    <property type="molecule type" value="Genomic_DNA"/>
</dbReference>
<evidence type="ECO:0000313" key="1">
    <source>
        <dbReference type="EMBL" id="GFG35124.1"/>
    </source>
</evidence>
<dbReference type="Proteomes" id="UP000502823">
    <property type="component" value="Unassembled WGS sequence"/>
</dbReference>
<name>A0A6L2PSG3_COPFO</name>
<organism evidence="1 2">
    <name type="scientific">Coptotermes formosanus</name>
    <name type="common">Formosan subterranean termite</name>
    <dbReference type="NCBI Taxonomy" id="36987"/>
    <lineage>
        <taxon>Eukaryota</taxon>
        <taxon>Metazoa</taxon>
        <taxon>Ecdysozoa</taxon>
        <taxon>Arthropoda</taxon>
        <taxon>Hexapoda</taxon>
        <taxon>Insecta</taxon>
        <taxon>Pterygota</taxon>
        <taxon>Neoptera</taxon>
        <taxon>Polyneoptera</taxon>
        <taxon>Dictyoptera</taxon>
        <taxon>Blattodea</taxon>
        <taxon>Blattoidea</taxon>
        <taxon>Termitoidae</taxon>
        <taxon>Rhinotermitidae</taxon>
        <taxon>Coptotermes</taxon>
    </lineage>
</organism>
<dbReference type="InterPro" id="IPR026509">
    <property type="entry name" value="TMEM183"/>
</dbReference>
<proteinExistence type="predicted"/>
<gene>
    <name evidence="1" type="ORF">Cfor_09611</name>
</gene>
<comment type="caution">
    <text evidence="1">The sequence shown here is derived from an EMBL/GenBank/DDBJ whole genome shotgun (WGS) entry which is preliminary data.</text>
</comment>
<dbReference type="GO" id="GO:0031647">
    <property type="term" value="P:regulation of protein stability"/>
    <property type="evidence" value="ECO:0007669"/>
    <property type="project" value="TreeGrafter"/>
</dbReference>
<sequence>MSVVQNTENNLSTLLLMQYLFTVVIAGYRTSAFRNMCDTLKKLYDVTLNDYANSSVSSGKGRLKKAASNSVVREVKQLTTKTDDRAWYEKLEDYEGDFEFVDEDGEDGEQAVIVKRNPRRRKKTASEGGEDGGVEYPLDIWFLISEHILPEDVSTFARICKSALHVVSTAKFWFHLYRRHYKAVPNLPERLQPECMVRLYGLRACVIRALHYTYTPFVNKLKAVTTFEGDPHNLTKRQCVLMWHQKCKNQWLFFFKLKHSTLVLGRGTGGRTRQPDLLEMLGDVSANQDEGCKVLQVTCLNYVAIPMVMGLSLCSVSLTVSQGMRHHRLQLAFGSGHMCHTAGKPNIASLDSTVVLDPVVNVRVLDWWHPMYPHPAGTTYSPRDGD</sequence>
<evidence type="ECO:0008006" key="3">
    <source>
        <dbReference type="Google" id="ProtNLM"/>
    </source>
</evidence>
<dbReference type="FunCoup" id="A0A6L2PSG3">
    <property type="interactions" value="102"/>
</dbReference>
<reference evidence="2" key="1">
    <citation type="submission" date="2020-01" db="EMBL/GenBank/DDBJ databases">
        <title>Draft genome sequence of the Termite Coptotermes fromosanus.</title>
        <authorList>
            <person name="Itakura S."/>
            <person name="Yosikawa Y."/>
            <person name="Umezawa K."/>
        </authorList>
    </citation>
    <scope>NUCLEOTIDE SEQUENCE [LARGE SCALE GENOMIC DNA]</scope>
</reference>
<dbReference type="OrthoDB" id="5955317at2759"/>
<dbReference type="AlphaFoldDB" id="A0A6L2PSG3"/>
<dbReference type="GO" id="GO:0019005">
    <property type="term" value="C:SCF ubiquitin ligase complex"/>
    <property type="evidence" value="ECO:0007669"/>
    <property type="project" value="TreeGrafter"/>
</dbReference>
<keyword evidence="2" id="KW-1185">Reference proteome</keyword>
<dbReference type="InParanoid" id="A0A6L2PSG3"/>
<dbReference type="PANTHER" id="PTHR20988">
    <property type="entry name" value="TRANSMEMBRANE PROTEIN 183A-RELATED"/>
    <property type="match status" value="1"/>
</dbReference>
<protein>
    <recommendedName>
        <fullName evidence="3">Transmembrane protein 183</fullName>
    </recommendedName>
</protein>